<organism evidence="1 2">
    <name type="scientific">Prochlorococcus phage P-TIM68</name>
    <dbReference type="NCBI Taxonomy" id="1542477"/>
    <lineage>
        <taxon>Viruses</taxon>
        <taxon>Duplodnaviria</taxon>
        <taxon>Heunggongvirae</taxon>
        <taxon>Uroviricota</taxon>
        <taxon>Caudoviricetes</taxon>
        <taxon>Pantevenvirales</taxon>
        <taxon>Kyanoviridae</taxon>
        <taxon>Haifavirus</taxon>
        <taxon>Haifavirus tim68</taxon>
    </lineage>
</organism>
<evidence type="ECO:0000313" key="2">
    <source>
        <dbReference type="Proteomes" id="UP000207741"/>
    </source>
</evidence>
<name>A0A0K0KVT3_9CAUD</name>
<dbReference type="OrthoDB" id="6993at10239"/>
<dbReference type="RefSeq" id="YP_009213604.1">
    <property type="nucleotide sequence ID" value="NC_028955.1"/>
</dbReference>
<dbReference type="EMBL" id="KM359505">
    <property type="protein sequence ID" value="AIR93432.1"/>
    <property type="molecule type" value="Genomic_DNA"/>
</dbReference>
<dbReference type="Proteomes" id="UP000207741">
    <property type="component" value="Segment"/>
</dbReference>
<protein>
    <submittedName>
        <fullName evidence="1">Putative neck protein</fullName>
    </submittedName>
</protein>
<sequence length="284" mass="32838">MAQPASRQELIDYALRQNGAPVLEVNVAEEQLQDLMDDAIQYYQERHYDGITKIFLKYKITQEDIDRGRVKDPDQGGQTGITTTTATTTINGESLSFDYYENSNFLQIPPNIIGVEKIFKFDSAKSLSMTNMFSFKYQLVLNDLYYWGRTELLGYSMAMTYLETLNFLLNTEKQIRFNIRQNRLYLDIDYAEISAGDYIIINCSAAIDPDDFTRVYNDPFLKRYLTALVKRQWGMNLIKFQGVKLPGGTELNGRQIYDDGQREIDEIRAQMLSTYEIPPLDFIG</sequence>
<accession>A0A0K0KVT3</accession>
<dbReference type="KEGG" id="vg:26640148"/>
<proteinExistence type="predicted"/>
<evidence type="ECO:0000313" key="1">
    <source>
        <dbReference type="EMBL" id="AIR93432.1"/>
    </source>
</evidence>
<reference evidence="2" key="1">
    <citation type="submission" date="2014-08" db="EMBL/GenBank/DDBJ databases">
        <authorList>
            <person name="Edwards T."/>
        </authorList>
    </citation>
    <scope>NUCLEOTIDE SEQUENCE [LARGE SCALE GENOMIC DNA]</scope>
</reference>
<dbReference type="GeneID" id="26640148"/>
<keyword evidence="2" id="KW-1185">Reference proteome</keyword>